<proteinExistence type="predicted"/>
<sequence>MSDNENISSSSKNKEHDTASESSNESDLETKKIILYDEIEKIRKAIENKENVNLDKTIAILKQVSDLTITDYNRVYEEQNETIHALKLINLNLACEVQYYKGCLFEELLRLIKDWFNDILDMLVFFILELNVYSIISI</sequence>
<name>A0ACA9M5W5_9GLOM</name>
<keyword evidence="2" id="KW-1185">Reference proteome</keyword>
<dbReference type="EMBL" id="CAJVPW010006672">
    <property type="protein sequence ID" value="CAG8571891.1"/>
    <property type="molecule type" value="Genomic_DNA"/>
</dbReference>
<organism evidence="1 2">
    <name type="scientific">Cetraspora pellucida</name>
    <dbReference type="NCBI Taxonomy" id="1433469"/>
    <lineage>
        <taxon>Eukaryota</taxon>
        <taxon>Fungi</taxon>
        <taxon>Fungi incertae sedis</taxon>
        <taxon>Mucoromycota</taxon>
        <taxon>Glomeromycotina</taxon>
        <taxon>Glomeromycetes</taxon>
        <taxon>Diversisporales</taxon>
        <taxon>Gigasporaceae</taxon>
        <taxon>Cetraspora</taxon>
    </lineage>
</organism>
<comment type="caution">
    <text evidence="1">The sequence shown here is derived from an EMBL/GenBank/DDBJ whole genome shotgun (WGS) entry which is preliminary data.</text>
</comment>
<accession>A0ACA9M5W5</accession>
<reference evidence="1" key="1">
    <citation type="submission" date="2021-06" db="EMBL/GenBank/DDBJ databases">
        <authorList>
            <person name="Kallberg Y."/>
            <person name="Tangrot J."/>
            <person name="Rosling A."/>
        </authorList>
    </citation>
    <scope>NUCLEOTIDE SEQUENCE</scope>
    <source>
        <strain evidence="1">28 12/20/2015</strain>
    </source>
</reference>
<protein>
    <submittedName>
        <fullName evidence="1">5479_t:CDS:1</fullName>
    </submittedName>
</protein>
<dbReference type="Proteomes" id="UP000789366">
    <property type="component" value="Unassembled WGS sequence"/>
</dbReference>
<evidence type="ECO:0000313" key="1">
    <source>
        <dbReference type="EMBL" id="CAG8571891.1"/>
    </source>
</evidence>
<evidence type="ECO:0000313" key="2">
    <source>
        <dbReference type="Proteomes" id="UP000789366"/>
    </source>
</evidence>
<gene>
    <name evidence="1" type="ORF">SPELUC_LOCUS6029</name>
</gene>